<dbReference type="FunFam" id="3.30.230.10:FF:000006">
    <property type="entry name" value="Translation elongation factor 2"/>
    <property type="match status" value="1"/>
</dbReference>
<keyword evidence="6" id="KW-0648">Protein biosynthesis</keyword>
<dbReference type="Pfam" id="PF03144">
    <property type="entry name" value="GTP_EFTU_D2"/>
    <property type="match status" value="1"/>
</dbReference>
<keyword evidence="4" id="KW-0547">Nucleotide-binding</keyword>
<proteinExistence type="predicted"/>
<dbReference type="InterPro" id="IPR031157">
    <property type="entry name" value="G_TR_CS"/>
</dbReference>
<dbReference type="InterPro" id="IPR005517">
    <property type="entry name" value="Transl_elong_EFG/EF2_IV"/>
</dbReference>
<evidence type="ECO:0000256" key="6">
    <source>
        <dbReference type="ARBA" id="ARBA00022917"/>
    </source>
</evidence>
<keyword evidence="11" id="KW-1185">Reference proteome</keyword>
<evidence type="ECO:0000256" key="4">
    <source>
        <dbReference type="ARBA" id="ARBA00022741"/>
    </source>
</evidence>
<dbReference type="FunFam" id="2.40.30.10:FF:000010">
    <property type="entry name" value="Translation elongation factor 2"/>
    <property type="match status" value="1"/>
</dbReference>
<dbReference type="SMART" id="SM00889">
    <property type="entry name" value="EFG_IV"/>
    <property type="match status" value="1"/>
</dbReference>
<comment type="subcellular location">
    <subcellularLocation>
        <location evidence="1">Cytoplasm</location>
    </subcellularLocation>
</comment>
<dbReference type="CDD" id="cd01681">
    <property type="entry name" value="aeEF2_snRNP_like_IV"/>
    <property type="match status" value="1"/>
</dbReference>
<dbReference type="CDD" id="cd16261">
    <property type="entry name" value="EF2_snRNP_III"/>
    <property type="match status" value="1"/>
</dbReference>
<dbReference type="InterPro" id="IPR014721">
    <property type="entry name" value="Ribsml_uS5_D2-typ_fold_subgr"/>
</dbReference>
<keyword evidence="10" id="KW-0378">Hydrolase</keyword>
<protein>
    <recommendedName>
        <fullName evidence="2">Elongation factor 2</fullName>
    </recommendedName>
</protein>
<dbReference type="SUPFAM" id="SSF52540">
    <property type="entry name" value="P-loop containing nucleoside triphosphate hydrolases"/>
    <property type="match status" value="1"/>
</dbReference>
<sequence>MVKFTVEEIRGLMEKPTNIRNMSVIAHVDHGKTTLTDTLIFRAGISAPGRRYMDTRPDEKDRGITIKSTAISLYFKLPDEDLKAIQQKTDGSEFLINLIDSPGHVDFSSEVTAALRVTDGALVVVDTVDGVCVQTETVLRQALTERIKPVVVINKVDRAMLELKISKEELYNSFSRTIESVNVIISTYNDPALGDVQVFPDKGTVAFASGLHGWGFTLRQFANRYAKKFGVDKDKMMKRLWGDNFFDPATRKWTTKSTDAEGKPLQRSFNTFVLDPIFRIFEAVLGSDKEGIGSILEKLDITLTLAERSTEGKDLLKIIMQRFLPAGDALLDMVVLHLPSPATAQRYRVETLYEGPMDDESAIGIRDCDPEAPLVLYVSKMVPDKGRFYAFGRVFSGTVRSGQVVRIQGPRFLPGRKNDLFVKSIQRTVLMMGRTIEPLDDCPAGNIVGLVGIDKFLLKSGTLTTSESAHNMRVMKFSVAPVVQVAVEVKNPADLPKLVEGLKRLSMADSLIQVSTSDSGEHLIAAAGELHLEICVKDLIDEYAGVPLTVSQPIVPYRESVNVESSTVALAKSPNKHNRLYVSAMPLGEALTKAIDDGDVSAHDDFKLRARVLADEHGWDVTEARKIWAFGPDSSGPNLLVDCTKGLQYLSEVKDSCVAGFQWATKEGVCTGEPMRGARFNIMDVMLHGDAIHRGGSQVIPTMRRVVYAASLLAQPVLQEPIFLVEIQCPDSAIGGVYGCISSRRGQVFSEEPRVGTPMYTIKAYLPVSESFGLNAALREATSGQAFPQSVFDHWAAVPGSPLDKGSKTEEIVTKIRTRKGLSPGIPALDNYLDKL</sequence>
<evidence type="ECO:0000256" key="3">
    <source>
        <dbReference type="ARBA" id="ARBA00022490"/>
    </source>
</evidence>
<feature type="domain" description="Tr-type G" evidence="9">
    <location>
        <begin position="17"/>
        <end position="342"/>
    </location>
</feature>
<dbReference type="Gene3D" id="3.30.70.240">
    <property type="match status" value="1"/>
</dbReference>
<dbReference type="SUPFAM" id="SSF54211">
    <property type="entry name" value="Ribosomal protein S5 domain 2-like"/>
    <property type="match status" value="1"/>
</dbReference>
<reference evidence="10" key="1">
    <citation type="submission" date="2023-03" db="EMBL/GenBank/DDBJ databases">
        <title>Massive genome expansion in bonnet fungi (Mycena s.s.) driven by repeated elements and novel gene families across ecological guilds.</title>
        <authorList>
            <consortium name="Lawrence Berkeley National Laboratory"/>
            <person name="Harder C.B."/>
            <person name="Miyauchi S."/>
            <person name="Viragh M."/>
            <person name="Kuo A."/>
            <person name="Thoen E."/>
            <person name="Andreopoulos B."/>
            <person name="Lu D."/>
            <person name="Skrede I."/>
            <person name="Drula E."/>
            <person name="Henrissat B."/>
            <person name="Morin E."/>
            <person name="Kohler A."/>
            <person name="Barry K."/>
            <person name="LaButti K."/>
            <person name="Morin E."/>
            <person name="Salamov A."/>
            <person name="Lipzen A."/>
            <person name="Mereny Z."/>
            <person name="Hegedus B."/>
            <person name="Baldrian P."/>
            <person name="Stursova M."/>
            <person name="Weitz H."/>
            <person name="Taylor A."/>
            <person name="Grigoriev I.V."/>
            <person name="Nagy L.G."/>
            <person name="Martin F."/>
            <person name="Kauserud H."/>
        </authorList>
    </citation>
    <scope>NUCLEOTIDE SEQUENCE</scope>
    <source>
        <strain evidence="10">CBHHK002</strain>
    </source>
</reference>
<dbReference type="CDD" id="cd01885">
    <property type="entry name" value="EF2"/>
    <property type="match status" value="1"/>
</dbReference>
<dbReference type="GO" id="GO:0003746">
    <property type="term" value="F:translation elongation factor activity"/>
    <property type="evidence" value="ECO:0007669"/>
    <property type="project" value="UniProtKB-KW"/>
</dbReference>
<dbReference type="CDD" id="cd16268">
    <property type="entry name" value="EF2_II"/>
    <property type="match status" value="1"/>
</dbReference>
<dbReference type="FunFam" id="3.30.70.240:FF:000003">
    <property type="entry name" value="Translation elongation factor 2"/>
    <property type="match status" value="1"/>
</dbReference>
<dbReference type="PROSITE" id="PS51722">
    <property type="entry name" value="G_TR_2"/>
    <property type="match status" value="1"/>
</dbReference>
<dbReference type="Gene3D" id="3.30.230.10">
    <property type="match status" value="1"/>
</dbReference>
<dbReference type="Proteomes" id="UP001218218">
    <property type="component" value="Unassembled WGS sequence"/>
</dbReference>
<keyword evidence="3" id="KW-0963">Cytoplasm</keyword>
<organism evidence="10 11">
    <name type="scientific">Mycena albidolilacea</name>
    <dbReference type="NCBI Taxonomy" id="1033008"/>
    <lineage>
        <taxon>Eukaryota</taxon>
        <taxon>Fungi</taxon>
        <taxon>Dikarya</taxon>
        <taxon>Basidiomycota</taxon>
        <taxon>Agaricomycotina</taxon>
        <taxon>Agaricomycetes</taxon>
        <taxon>Agaricomycetidae</taxon>
        <taxon>Agaricales</taxon>
        <taxon>Marasmiineae</taxon>
        <taxon>Mycenaceae</taxon>
        <taxon>Mycena</taxon>
    </lineage>
</organism>
<dbReference type="CDD" id="cd04096">
    <property type="entry name" value="eEF2_snRNP_like_C"/>
    <property type="match status" value="1"/>
</dbReference>
<dbReference type="PANTHER" id="PTHR42908">
    <property type="entry name" value="TRANSLATION ELONGATION FACTOR-RELATED"/>
    <property type="match status" value="1"/>
</dbReference>
<dbReference type="Pfam" id="PF03764">
    <property type="entry name" value="EFG_IV"/>
    <property type="match status" value="1"/>
</dbReference>
<dbReference type="EMBL" id="JARIHO010000054">
    <property type="protein sequence ID" value="KAJ7319300.1"/>
    <property type="molecule type" value="Genomic_DNA"/>
</dbReference>
<dbReference type="InterPro" id="IPR027417">
    <property type="entry name" value="P-loop_NTPase"/>
</dbReference>
<dbReference type="Gene3D" id="2.40.30.10">
    <property type="entry name" value="Translation factors"/>
    <property type="match status" value="1"/>
</dbReference>
<dbReference type="NCBIfam" id="TIGR00231">
    <property type="entry name" value="small_GTP"/>
    <property type="match status" value="1"/>
</dbReference>
<name>A0AAD6ZEI0_9AGAR</name>
<dbReference type="Pfam" id="PF00009">
    <property type="entry name" value="GTP_EFTU"/>
    <property type="match status" value="1"/>
</dbReference>
<comment type="function">
    <text evidence="8">Catalyzes the GTP-dependent ribosomal translocation step during translation elongation. During this step, the ribosome changes from the pre-translocational (PRE) to the post-translocational (POST) state as the newly formed A-site-bound peptidyl-tRNA and P-site-bound deacylated tRNA move to the P and E sites, respectively. Catalyzes the coordinated movement of the two tRNA molecules, the mRNA and conformational changes in the ribosome.</text>
</comment>
<dbReference type="InterPro" id="IPR004161">
    <property type="entry name" value="EFTu-like_2"/>
</dbReference>
<evidence type="ECO:0000256" key="8">
    <source>
        <dbReference type="ARBA" id="ARBA00024731"/>
    </source>
</evidence>
<dbReference type="FunFam" id="3.40.50.300:FF:000058">
    <property type="entry name" value="Translation elongation factor 2"/>
    <property type="match status" value="1"/>
</dbReference>
<dbReference type="InterPro" id="IPR020568">
    <property type="entry name" value="Ribosomal_Su5_D2-typ_SF"/>
</dbReference>
<dbReference type="InterPro" id="IPR005225">
    <property type="entry name" value="Small_GTP-bd"/>
</dbReference>
<evidence type="ECO:0000313" key="11">
    <source>
        <dbReference type="Proteomes" id="UP001218218"/>
    </source>
</evidence>
<comment type="caution">
    <text evidence="10">The sequence shown here is derived from an EMBL/GenBank/DDBJ whole genome shotgun (WGS) entry which is preliminary data.</text>
</comment>
<gene>
    <name evidence="10" type="ORF">DFH08DRAFT_390367</name>
</gene>
<evidence type="ECO:0000256" key="1">
    <source>
        <dbReference type="ARBA" id="ARBA00004496"/>
    </source>
</evidence>
<evidence type="ECO:0000313" key="10">
    <source>
        <dbReference type="EMBL" id="KAJ7319300.1"/>
    </source>
</evidence>
<evidence type="ECO:0000256" key="5">
    <source>
        <dbReference type="ARBA" id="ARBA00022768"/>
    </source>
</evidence>
<accession>A0AAD6ZEI0</accession>
<dbReference type="Gene3D" id="3.40.50.300">
    <property type="entry name" value="P-loop containing nucleotide triphosphate hydrolases"/>
    <property type="match status" value="1"/>
</dbReference>
<dbReference type="PROSITE" id="PS00301">
    <property type="entry name" value="G_TR_1"/>
    <property type="match status" value="1"/>
</dbReference>
<dbReference type="SMART" id="SM00838">
    <property type="entry name" value="EFG_C"/>
    <property type="match status" value="1"/>
</dbReference>
<dbReference type="InterPro" id="IPR041095">
    <property type="entry name" value="EFG_II"/>
</dbReference>
<dbReference type="Pfam" id="PF14492">
    <property type="entry name" value="EFG_III"/>
    <property type="match status" value="1"/>
</dbReference>
<dbReference type="GO" id="GO:0005525">
    <property type="term" value="F:GTP binding"/>
    <property type="evidence" value="ECO:0007669"/>
    <property type="project" value="UniProtKB-KW"/>
</dbReference>
<evidence type="ECO:0000259" key="9">
    <source>
        <dbReference type="PROSITE" id="PS51722"/>
    </source>
</evidence>
<dbReference type="PANTHER" id="PTHR42908:SF10">
    <property type="entry name" value="EUKARYOTIC TRANSLATION ELONGATION FACTOR 2"/>
    <property type="match status" value="1"/>
</dbReference>
<dbReference type="GO" id="GO:0043022">
    <property type="term" value="F:ribosome binding"/>
    <property type="evidence" value="ECO:0007669"/>
    <property type="project" value="TreeGrafter"/>
</dbReference>
<dbReference type="GO" id="GO:1990904">
    <property type="term" value="C:ribonucleoprotein complex"/>
    <property type="evidence" value="ECO:0007669"/>
    <property type="project" value="TreeGrafter"/>
</dbReference>
<dbReference type="AlphaFoldDB" id="A0AAD6ZEI0"/>
<dbReference type="SUPFAM" id="SSF54980">
    <property type="entry name" value="EF-G C-terminal domain-like"/>
    <property type="match status" value="2"/>
</dbReference>
<evidence type="ECO:0000256" key="7">
    <source>
        <dbReference type="ARBA" id="ARBA00023134"/>
    </source>
</evidence>
<keyword evidence="7" id="KW-0342">GTP-binding</keyword>
<evidence type="ECO:0000256" key="2">
    <source>
        <dbReference type="ARBA" id="ARBA00017891"/>
    </source>
</evidence>
<dbReference type="FunFam" id="3.30.70.870:FF:000002">
    <property type="entry name" value="Translation elongation factor 2"/>
    <property type="match status" value="1"/>
</dbReference>
<dbReference type="GO" id="GO:0003924">
    <property type="term" value="F:GTPase activity"/>
    <property type="evidence" value="ECO:0007669"/>
    <property type="project" value="InterPro"/>
</dbReference>
<dbReference type="InterPro" id="IPR000640">
    <property type="entry name" value="EFG_V-like"/>
</dbReference>
<dbReference type="GO" id="GO:0005829">
    <property type="term" value="C:cytosol"/>
    <property type="evidence" value="ECO:0007669"/>
    <property type="project" value="TreeGrafter"/>
</dbReference>
<dbReference type="Gene3D" id="3.30.70.870">
    <property type="entry name" value="Elongation Factor G (Translational Gtpase), domain 3"/>
    <property type="match status" value="1"/>
</dbReference>
<dbReference type="PRINTS" id="PR00315">
    <property type="entry name" value="ELONGATNFCT"/>
</dbReference>
<keyword evidence="5" id="KW-0251">Elongation factor</keyword>
<dbReference type="Pfam" id="PF00679">
    <property type="entry name" value="EFG_C"/>
    <property type="match status" value="1"/>
</dbReference>
<dbReference type="InterPro" id="IPR035647">
    <property type="entry name" value="EFG_III/V"/>
</dbReference>
<dbReference type="SUPFAM" id="SSF50447">
    <property type="entry name" value="Translation proteins"/>
    <property type="match status" value="1"/>
</dbReference>
<dbReference type="InterPro" id="IPR000795">
    <property type="entry name" value="T_Tr_GTP-bd_dom"/>
</dbReference>
<dbReference type="InterPro" id="IPR009000">
    <property type="entry name" value="Transl_B-barrel_sf"/>
</dbReference>